<organism evidence="1">
    <name type="scientific">Arundo donax</name>
    <name type="common">Giant reed</name>
    <name type="synonym">Donax arundinaceus</name>
    <dbReference type="NCBI Taxonomy" id="35708"/>
    <lineage>
        <taxon>Eukaryota</taxon>
        <taxon>Viridiplantae</taxon>
        <taxon>Streptophyta</taxon>
        <taxon>Embryophyta</taxon>
        <taxon>Tracheophyta</taxon>
        <taxon>Spermatophyta</taxon>
        <taxon>Magnoliopsida</taxon>
        <taxon>Liliopsida</taxon>
        <taxon>Poales</taxon>
        <taxon>Poaceae</taxon>
        <taxon>PACMAD clade</taxon>
        <taxon>Arundinoideae</taxon>
        <taxon>Arundineae</taxon>
        <taxon>Arundo</taxon>
    </lineage>
</organism>
<protein>
    <submittedName>
        <fullName evidence="1">Uncharacterized protein</fullName>
    </submittedName>
</protein>
<name>A0A0A9AB00_ARUDO</name>
<dbReference type="EMBL" id="GBRH01251755">
    <property type="protein sequence ID" value="JAD46140.1"/>
    <property type="molecule type" value="Transcribed_RNA"/>
</dbReference>
<reference evidence="1" key="2">
    <citation type="journal article" date="2015" name="Data Brief">
        <title>Shoot transcriptome of the giant reed, Arundo donax.</title>
        <authorList>
            <person name="Barrero R.A."/>
            <person name="Guerrero F.D."/>
            <person name="Moolhuijzen P."/>
            <person name="Goolsby J.A."/>
            <person name="Tidwell J."/>
            <person name="Bellgard S.E."/>
            <person name="Bellgard M.I."/>
        </authorList>
    </citation>
    <scope>NUCLEOTIDE SEQUENCE</scope>
    <source>
        <tissue evidence="1">Shoot tissue taken approximately 20 cm above the soil surface</tissue>
    </source>
</reference>
<proteinExistence type="predicted"/>
<sequence>MEKKITEDTSRTLLSQSNQNSMVCKQRCRKGYRRLGLEVNIYDIKKNDNEVQKKYSIELFIYDEAKIEQIKSRIPSKGGHNISTMHV</sequence>
<accession>A0A0A9AB00</accession>
<dbReference type="AlphaFoldDB" id="A0A0A9AB00"/>
<evidence type="ECO:0000313" key="1">
    <source>
        <dbReference type="EMBL" id="JAD46140.1"/>
    </source>
</evidence>
<reference evidence="1" key="1">
    <citation type="submission" date="2014-09" db="EMBL/GenBank/DDBJ databases">
        <authorList>
            <person name="Magalhaes I.L.F."/>
            <person name="Oliveira U."/>
            <person name="Santos F.R."/>
            <person name="Vidigal T.H.D.A."/>
            <person name="Brescovit A.D."/>
            <person name="Santos A.J."/>
        </authorList>
    </citation>
    <scope>NUCLEOTIDE SEQUENCE</scope>
    <source>
        <tissue evidence="1">Shoot tissue taken approximately 20 cm above the soil surface</tissue>
    </source>
</reference>